<gene>
    <name evidence="3" type="ORF">JGI23_01543</name>
</gene>
<dbReference type="GO" id="GO:0016829">
    <property type="term" value="F:lyase activity"/>
    <property type="evidence" value="ECO:0007669"/>
    <property type="project" value="UniProtKB-KW"/>
</dbReference>
<name>A0A0P1NX80_9BACT</name>
<keyword evidence="4" id="KW-1185">Reference proteome</keyword>
<dbReference type="Gene3D" id="3.40.640.10">
    <property type="entry name" value="Type I PLP-dependent aspartate aminotransferase-like (Major domain)"/>
    <property type="match status" value="1"/>
</dbReference>
<dbReference type="InterPro" id="IPR015422">
    <property type="entry name" value="PyrdxlP-dep_Trfase_small"/>
</dbReference>
<keyword evidence="3" id="KW-0456">Lyase</keyword>
<evidence type="ECO:0000259" key="2">
    <source>
        <dbReference type="Pfam" id="PF00266"/>
    </source>
</evidence>
<dbReference type="PANTHER" id="PTHR43586">
    <property type="entry name" value="CYSTEINE DESULFURASE"/>
    <property type="match status" value="1"/>
</dbReference>
<dbReference type="EMBL" id="CZVW01000018">
    <property type="protein sequence ID" value="CUT03748.1"/>
    <property type="molecule type" value="Genomic_DNA"/>
</dbReference>
<sequence>MRRKEFLKSMALLSISTFLPNIKAKNFESNLENFKEKISKLNPLDGKFWKLIREQFPIPKDYTYLNTGGLGSSPYVVSQKVKEEMDNLDRYPTPNHDLEKWWKIKEKCAGLFGCDKEEIAFVGCATEGINIVVNGLPLKKGDEVILTTHEHVAGNLPLLNRAKRDGIVLKTFEPDKVNWETNLERIEKLITKKTRLIFVSHITCTAGQRLPEKEICKLAKDKGLWVFLDGAQVPGMMPINVHEYNCDFYTTSGHKWLLGPKRTGILYVKKENLDIVQPLTVGGYSDAGYSVEKNELKFQPSAQRFEYGTQNPALFFGLETAIDFINLIGIENIWEHDRQLAEAFYQELLKIPNVEVLSPEQEDFRTAMITFKMKNMPYDKVVAYLMEKRIRVRPVTDGNLMAVRVSFHVYNNEMDVAKILNEIKNLAKS</sequence>
<dbReference type="InterPro" id="IPR015421">
    <property type="entry name" value="PyrdxlP-dep_Trfase_major"/>
</dbReference>
<evidence type="ECO:0000313" key="3">
    <source>
        <dbReference type="EMBL" id="CUT03748.1"/>
    </source>
</evidence>
<keyword evidence="1" id="KW-0663">Pyridoxal phosphate</keyword>
<proteinExistence type="predicted"/>
<dbReference type="InterPro" id="IPR000192">
    <property type="entry name" value="Aminotrans_V_dom"/>
</dbReference>
<dbReference type="OrthoDB" id="9764293at2"/>
<dbReference type="InterPro" id="IPR015424">
    <property type="entry name" value="PyrdxlP-dep_Trfase"/>
</dbReference>
<dbReference type="RefSeq" id="WP_092350540.1">
    <property type="nucleotide sequence ID" value="NZ_CZVW01000018.1"/>
</dbReference>
<evidence type="ECO:0000313" key="4">
    <source>
        <dbReference type="Proteomes" id="UP000199197"/>
    </source>
</evidence>
<dbReference type="Gene3D" id="3.90.1150.10">
    <property type="entry name" value="Aspartate Aminotransferase, domain 1"/>
    <property type="match status" value="1"/>
</dbReference>
<accession>A0A0P1NX80</accession>
<dbReference type="SUPFAM" id="SSF53383">
    <property type="entry name" value="PLP-dependent transferases"/>
    <property type="match status" value="1"/>
</dbReference>
<reference evidence="4" key="1">
    <citation type="submission" date="2015-11" db="EMBL/GenBank/DDBJ databases">
        <authorList>
            <person name="Varghese N."/>
        </authorList>
    </citation>
    <scope>NUCLEOTIDE SEQUENCE [LARGE SCALE GENOMIC DNA]</scope>
    <source>
        <strain evidence="4">JGI-23</strain>
    </source>
</reference>
<organism evidence="3 4">
    <name type="scientific">Candidatus Chryseopegocella kryptomonas</name>
    <dbReference type="NCBI Taxonomy" id="1633643"/>
    <lineage>
        <taxon>Bacteria</taxon>
        <taxon>Pseudomonadati</taxon>
        <taxon>Candidatus Kryptoniota</taxon>
        <taxon>Candidatus Chryseopegocella</taxon>
    </lineage>
</organism>
<dbReference type="AlphaFoldDB" id="A0A0P1NX80"/>
<evidence type="ECO:0000256" key="1">
    <source>
        <dbReference type="ARBA" id="ARBA00022898"/>
    </source>
</evidence>
<feature type="domain" description="Aminotransferase class V" evidence="2">
    <location>
        <begin position="100"/>
        <end position="418"/>
    </location>
</feature>
<dbReference type="Pfam" id="PF00266">
    <property type="entry name" value="Aminotran_5"/>
    <property type="match status" value="1"/>
</dbReference>
<dbReference type="Proteomes" id="UP000199197">
    <property type="component" value="Unassembled WGS sequence"/>
</dbReference>
<dbReference type="PANTHER" id="PTHR43586:SF8">
    <property type="entry name" value="CYSTEINE DESULFURASE 1, CHLOROPLASTIC"/>
    <property type="match status" value="1"/>
</dbReference>
<protein>
    <submittedName>
        <fullName evidence="3">Cysteine desulfurase / selenocysteine lyase</fullName>
    </submittedName>
</protein>